<dbReference type="Pfam" id="PF13880">
    <property type="entry name" value="Acetyltransf_13"/>
    <property type="match status" value="1"/>
</dbReference>
<dbReference type="Pfam" id="PF13878">
    <property type="entry name" value="zf-C2H2_3"/>
    <property type="match status" value="1"/>
</dbReference>
<comment type="similarity">
    <text evidence="2">Belongs to the acetyltransferase family. ECO subfamily.</text>
</comment>
<keyword evidence="8" id="KW-0131">Cell cycle</keyword>
<evidence type="ECO:0000259" key="11">
    <source>
        <dbReference type="Pfam" id="PF13880"/>
    </source>
</evidence>
<dbReference type="PANTHER" id="PTHR45884">
    <property type="entry name" value="N-ACETYLTRANSFERASE ECO"/>
    <property type="match status" value="1"/>
</dbReference>
<evidence type="ECO:0000256" key="3">
    <source>
        <dbReference type="ARBA" id="ARBA00022679"/>
    </source>
</evidence>
<feature type="domain" description="N-acetyltransferase ESCO acetyl-transferase" evidence="11">
    <location>
        <begin position="744"/>
        <end position="811"/>
    </location>
</feature>
<dbReference type="AlphaFoldDB" id="A0AAJ6YJP5"/>
<keyword evidence="3" id="KW-0808">Transferase</keyword>
<dbReference type="GeneID" id="105363372"/>
<protein>
    <submittedName>
        <fullName evidence="13">N-acetyltransferase ESCO1</fullName>
    </submittedName>
</protein>
<dbReference type="InterPro" id="IPR028005">
    <property type="entry name" value="AcTrfase_ESCO_Znf_dom"/>
</dbReference>
<evidence type="ECO:0000256" key="8">
    <source>
        <dbReference type="ARBA" id="ARBA00023306"/>
    </source>
</evidence>
<name>A0AAJ6YJP5_9HYME</name>
<evidence type="ECO:0000256" key="5">
    <source>
        <dbReference type="ARBA" id="ARBA00022771"/>
    </source>
</evidence>
<dbReference type="GO" id="GO:0000785">
    <property type="term" value="C:chromatin"/>
    <property type="evidence" value="ECO:0007669"/>
    <property type="project" value="TreeGrafter"/>
</dbReference>
<keyword evidence="12" id="KW-1185">Reference proteome</keyword>
<accession>A0AAJ6YJP5</accession>
<gene>
    <name evidence="13" type="primary">LOC105363372</name>
</gene>
<dbReference type="KEGG" id="csol:105363372"/>
<reference evidence="13" key="1">
    <citation type="submission" date="2025-08" db="UniProtKB">
        <authorList>
            <consortium name="RefSeq"/>
        </authorList>
    </citation>
    <scope>IDENTIFICATION</scope>
</reference>
<evidence type="ECO:0000256" key="9">
    <source>
        <dbReference type="ARBA" id="ARBA00023315"/>
    </source>
</evidence>
<evidence type="ECO:0000256" key="7">
    <source>
        <dbReference type="ARBA" id="ARBA00023242"/>
    </source>
</evidence>
<evidence type="ECO:0000256" key="2">
    <source>
        <dbReference type="ARBA" id="ARBA00005816"/>
    </source>
</evidence>
<keyword evidence="5" id="KW-0863">Zinc-finger</keyword>
<dbReference type="InterPro" id="IPR028009">
    <property type="entry name" value="ESCO_Acetyltransf_dom"/>
</dbReference>
<keyword evidence="6" id="KW-0862">Zinc</keyword>
<dbReference type="GO" id="GO:0008270">
    <property type="term" value="F:zinc ion binding"/>
    <property type="evidence" value="ECO:0007669"/>
    <property type="project" value="UniProtKB-KW"/>
</dbReference>
<evidence type="ECO:0000256" key="6">
    <source>
        <dbReference type="ARBA" id="ARBA00022833"/>
    </source>
</evidence>
<keyword evidence="4" id="KW-0479">Metal-binding</keyword>
<dbReference type="GO" id="GO:0005634">
    <property type="term" value="C:nucleus"/>
    <property type="evidence" value="ECO:0007669"/>
    <property type="project" value="UniProtKB-SubCell"/>
</dbReference>
<evidence type="ECO:0000259" key="10">
    <source>
        <dbReference type="Pfam" id="PF13878"/>
    </source>
</evidence>
<sequence length="811" mass="93640">MEQLKLFESDCESNLQNNFLTTPCRVQKRLFIPCSSSSKRSLFREEKENENISETDSDLGPMSPLALTDHSSCDSSPGRQFISPFATPEKISMISISNYDHLKQTSIRNDYDELVSSSNSVRQFIKSARLYQKSICKISAESKLCRFNINSELGTTITTDSNIQTDLENDVVPETPRKEFKFNDQESYNLELPHKQRNSDYRLSVPLESINKSIPVPRIYKRKPLNSCEFDINTSPEIKKCIIKNHCENLLYVSNNKYPQNNELPLIPKARTALFQENKIITKNKKEFTLNPRSFYGSKDKPFKSAEMEWREPQSDFKKRRNLPAYSFIQRRLMKKHNGEINCGVGHGIRRPKSKRQFFLNNEIKAKKQNDSNSKDSLCKENIIFPTVTVSNNYNEKTLSKEIDHSKKFFKYKLGHKAIVTVNDNIKLKVTFNKQKTKHIHKKTRLDKQLFDATDLSEAFVEPLLEENKVVNILKLLENDWAEDNDEAMETAQIVCLKMNKISPKISNTILKDVTMSPASELSSMASVMNIEDITICTDDSIAKNTEIMKVNEISNSKLYPLFSKGYSSNIINVKNNSKKRKRTTSWQLSVKSGNVENQYQIDAGQKTFGINQCNECGVLYHIGDPDDENAHLNHHNNFKILKFPGWKNERVIYEDSYNLSHIILIEPKDSNLHWKKVNEILEIVDNDLGLSDMKLSFYRDKKVYMYIRNKTILGILVAEYIKHAFKMIPELIELNCCTSEATEVKCGINVVWTALSHRRQGIATKLIDILRTNYYYGYIMSVEDIAFSTPTLSGKLFAEKYTKTRNFKVY</sequence>
<dbReference type="Proteomes" id="UP000695007">
    <property type="component" value="Unplaced"/>
</dbReference>
<comment type="subcellular location">
    <subcellularLocation>
        <location evidence="1">Nucleus</location>
    </subcellularLocation>
</comment>
<dbReference type="PANTHER" id="PTHR45884:SF2">
    <property type="entry name" value="N-ACETYLTRANSFERASE ECO"/>
    <property type="match status" value="1"/>
</dbReference>
<dbReference type="CTD" id="38812"/>
<evidence type="ECO:0000313" key="12">
    <source>
        <dbReference type="Proteomes" id="UP000695007"/>
    </source>
</evidence>
<feature type="domain" description="N-acetyltransferase ESCO zinc-finger" evidence="10">
    <location>
        <begin position="599"/>
        <end position="638"/>
    </location>
</feature>
<proteinExistence type="inferred from homology"/>
<keyword evidence="9" id="KW-0012">Acyltransferase</keyword>
<evidence type="ECO:0000256" key="1">
    <source>
        <dbReference type="ARBA" id="ARBA00004123"/>
    </source>
</evidence>
<keyword evidence="7" id="KW-0539">Nucleus</keyword>
<dbReference type="RefSeq" id="XP_011499339.1">
    <property type="nucleotide sequence ID" value="XM_011501037.1"/>
</dbReference>
<dbReference type="GO" id="GO:0007064">
    <property type="term" value="P:mitotic sister chromatid cohesion"/>
    <property type="evidence" value="ECO:0007669"/>
    <property type="project" value="TreeGrafter"/>
</dbReference>
<evidence type="ECO:0000256" key="4">
    <source>
        <dbReference type="ARBA" id="ARBA00022723"/>
    </source>
</evidence>
<evidence type="ECO:0000313" key="13">
    <source>
        <dbReference type="RefSeq" id="XP_011499339.1"/>
    </source>
</evidence>
<dbReference type="GO" id="GO:0061733">
    <property type="term" value="F:protein-lysine-acetyltransferase activity"/>
    <property type="evidence" value="ECO:0007669"/>
    <property type="project" value="TreeGrafter"/>
</dbReference>
<organism evidence="12 13">
    <name type="scientific">Ceratosolen solmsi marchali</name>
    <dbReference type="NCBI Taxonomy" id="326594"/>
    <lineage>
        <taxon>Eukaryota</taxon>
        <taxon>Metazoa</taxon>
        <taxon>Ecdysozoa</taxon>
        <taxon>Arthropoda</taxon>
        <taxon>Hexapoda</taxon>
        <taxon>Insecta</taxon>
        <taxon>Pterygota</taxon>
        <taxon>Neoptera</taxon>
        <taxon>Endopterygota</taxon>
        <taxon>Hymenoptera</taxon>
        <taxon>Apocrita</taxon>
        <taxon>Proctotrupomorpha</taxon>
        <taxon>Chalcidoidea</taxon>
        <taxon>Agaonidae</taxon>
        <taxon>Agaoninae</taxon>
        <taxon>Ceratosolen</taxon>
    </lineage>
</organism>